<dbReference type="PANTHER" id="PTHR18895">
    <property type="entry name" value="HEMK METHYLTRANSFERASE"/>
    <property type="match status" value="1"/>
</dbReference>
<sequence>MTAPRVRVSDEIAWATSQLAEVGVASPRADAEWLMCYVLRIDRGRLLIADDLSDDQAWSYRDLVARRRTRVPLQHLIGTAAFGPVDLAVGPGVFVPRPETEWLLEWAVAALTEVAHPVVVDLCSGSGALGIAVATLVPTARVLAVEKSADSWQWLNRNITACDVASRCRAVCADVTDAGATVAALAAVAGSGPGSRGAAPVADLVVSNPPYVPEGTGVAPEVGADPHAAVFAGDDGMSVITPMLALVGRLLRPGGRAGIEHDESTSARVLAAAAATGLFTEVAGHDDLTGRPRFVTMRRSR</sequence>
<dbReference type="GO" id="GO:0008168">
    <property type="term" value="F:methyltransferase activity"/>
    <property type="evidence" value="ECO:0007669"/>
    <property type="project" value="UniProtKB-KW"/>
</dbReference>
<feature type="domain" description="Release factor glutamine methyltransferase N-terminal" evidence="4">
    <location>
        <begin position="12"/>
        <end position="78"/>
    </location>
</feature>
<gene>
    <name evidence="5" type="ORF">GII31_07935</name>
</gene>
<dbReference type="Gene3D" id="1.10.8.10">
    <property type="entry name" value="DNA helicase RuvA subunit, C-terminal domain"/>
    <property type="match status" value="1"/>
</dbReference>
<evidence type="ECO:0000259" key="4">
    <source>
        <dbReference type="Pfam" id="PF17827"/>
    </source>
</evidence>
<keyword evidence="6" id="KW-1185">Reference proteome</keyword>
<dbReference type="GO" id="GO:0032259">
    <property type="term" value="P:methylation"/>
    <property type="evidence" value="ECO:0007669"/>
    <property type="project" value="UniProtKB-KW"/>
</dbReference>
<dbReference type="CDD" id="cd02440">
    <property type="entry name" value="AdoMet_MTases"/>
    <property type="match status" value="1"/>
</dbReference>
<evidence type="ECO:0000313" key="6">
    <source>
        <dbReference type="Proteomes" id="UP001059836"/>
    </source>
</evidence>
<keyword evidence="2" id="KW-0949">S-adenosyl-L-methionine</keyword>
<dbReference type="EMBL" id="CP045809">
    <property type="protein sequence ID" value="QHN34835.1"/>
    <property type="molecule type" value="Genomic_DNA"/>
</dbReference>
<keyword evidence="1" id="KW-0808">Transferase</keyword>
<dbReference type="Proteomes" id="UP001059836">
    <property type="component" value="Chromosome"/>
</dbReference>
<dbReference type="InterPro" id="IPR056743">
    <property type="entry name" value="TRM5-TYW2-like_MTfase"/>
</dbReference>
<evidence type="ECO:0000256" key="2">
    <source>
        <dbReference type="ARBA" id="ARBA00022691"/>
    </source>
</evidence>
<protein>
    <submittedName>
        <fullName evidence="5">Methyltransferase</fullName>
    </submittedName>
</protein>
<dbReference type="InterPro" id="IPR050320">
    <property type="entry name" value="N5-glutamine_MTase"/>
</dbReference>
<dbReference type="Pfam" id="PF02475">
    <property type="entry name" value="TRM5-TYW2_MTfase"/>
    <property type="match status" value="1"/>
</dbReference>
<dbReference type="SUPFAM" id="SSF53335">
    <property type="entry name" value="S-adenosyl-L-methionine-dependent methyltransferases"/>
    <property type="match status" value="1"/>
</dbReference>
<proteinExistence type="predicted"/>
<evidence type="ECO:0000313" key="5">
    <source>
        <dbReference type="EMBL" id="QHN34835.1"/>
    </source>
</evidence>
<evidence type="ECO:0000259" key="3">
    <source>
        <dbReference type="Pfam" id="PF02475"/>
    </source>
</evidence>
<evidence type="ECO:0000256" key="1">
    <source>
        <dbReference type="ARBA" id="ARBA00022679"/>
    </source>
</evidence>
<dbReference type="Pfam" id="PF17827">
    <property type="entry name" value="PrmC_N"/>
    <property type="match status" value="1"/>
</dbReference>
<organism evidence="5 6">
    <name type="scientific">Gordonia pseudamarae</name>
    <dbReference type="NCBI Taxonomy" id="2831662"/>
    <lineage>
        <taxon>Bacteria</taxon>
        <taxon>Bacillati</taxon>
        <taxon>Actinomycetota</taxon>
        <taxon>Actinomycetes</taxon>
        <taxon>Mycobacteriales</taxon>
        <taxon>Gordoniaceae</taxon>
        <taxon>Gordonia</taxon>
    </lineage>
</organism>
<reference evidence="5" key="1">
    <citation type="journal article" date="2021" name="Nat. Microbiol.">
        <title>Cocultivation of an ultrasmall environmental parasitic bacterium with lytic ability against bacteria associated with wastewater foams.</title>
        <authorList>
            <person name="Batinovic S."/>
            <person name="Rose J.J.A."/>
            <person name="Ratcliffe J."/>
            <person name="Seviour R.J."/>
            <person name="Petrovski S."/>
        </authorList>
    </citation>
    <scope>NUCLEOTIDE SEQUENCE</scope>
    <source>
        <strain evidence="5">CON9</strain>
    </source>
</reference>
<dbReference type="InterPro" id="IPR029063">
    <property type="entry name" value="SAM-dependent_MTases_sf"/>
</dbReference>
<feature type="domain" description="TRM5/TYW2-like methyltransferase" evidence="3">
    <location>
        <begin position="117"/>
        <end position="178"/>
    </location>
</feature>
<name>A0ABX6IHQ5_9ACTN</name>
<dbReference type="Gene3D" id="3.40.50.150">
    <property type="entry name" value="Vaccinia Virus protein VP39"/>
    <property type="match status" value="1"/>
</dbReference>
<dbReference type="PANTHER" id="PTHR18895:SF74">
    <property type="entry name" value="MTRF1L RELEASE FACTOR GLUTAMINE METHYLTRANSFERASE"/>
    <property type="match status" value="1"/>
</dbReference>
<dbReference type="InterPro" id="IPR040758">
    <property type="entry name" value="PrmC_N"/>
</dbReference>
<keyword evidence="5" id="KW-0489">Methyltransferase</keyword>
<dbReference type="RefSeq" id="WP_213248381.1">
    <property type="nucleotide sequence ID" value="NZ_CP045806.1"/>
</dbReference>
<dbReference type="PROSITE" id="PS00092">
    <property type="entry name" value="N6_MTASE"/>
    <property type="match status" value="1"/>
</dbReference>
<accession>A0ABX6IHQ5</accession>
<dbReference type="InterPro" id="IPR002052">
    <property type="entry name" value="DNA_methylase_N6_adenine_CS"/>
</dbReference>